<accession>A0A8D9BMB5</accession>
<evidence type="ECO:0000313" key="1">
    <source>
        <dbReference type="EMBL" id="CAG6785350.1"/>
    </source>
</evidence>
<reference evidence="1" key="1">
    <citation type="submission" date="2021-05" db="EMBL/GenBank/DDBJ databases">
        <authorList>
            <person name="Alioto T."/>
            <person name="Alioto T."/>
            <person name="Gomez Garrido J."/>
        </authorList>
    </citation>
    <scope>NUCLEOTIDE SEQUENCE</scope>
</reference>
<name>A0A8D9BMB5_9HEMI</name>
<dbReference type="AlphaFoldDB" id="A0A8D9BMB5"/>
<protein>
    <submittedName>
        <fullName evidence="1">Uncharacterized protein</fullName>
    </submittedName>
</protein>
<organism evidence="1">
    <name type="scientific">Cacopsylla melanoneura</name>
    <dbReference type="NCBI Taxonomy" id="428564"/>
    <lineage>
        <taxon>Eukaryota</taxon>
        <taxon>Metazoa</taxon>
        <taxon>Ecdysozoa</taxon>
        <taxon>Arthropoda</taxon>
        <taxon>Hexapoda</taxon>
        <taxon>Insecta</taxon>
        <taxon>Pterygota</taxon>
        <taxon>Neoptera</taxon>
        <taxon>Paraneoptera</taxon>
        <taxon>Hemiptera</taxon>
        <taxon>Sternorrhyncha</taxon>
        <taxon>Psylloidea</taxon>
        <taxon>Psyllidae</taxon>
        <taxon>Psyllinae</taxon>
        <taxon>Cacopsylla</taxon>
    </lineage>
</organism>
<dbReference type="EMBL" id="HBUF01643188">
    <property type="protein sequence ID" value="CAG6785350.1"/>
    <property type="molecule type" value="Transcribed_RNA"/>
</dbReference>
<sequence>MSGFASFLSRSLDDVFCLNYTISCATFTRNSYSIYFSTNLPKKIGLLTAFIPLYFQIKLNLGLHFTFGGLLYFEVPITLVRSSGDSLQLVETLKQAANMIQNPIILHFERGRYLPRYLVIEICT</sequence>
<proteinExistence type="predicted"/>